<proteinExistence type="predicted"/>
<evidence type="ECO:0000313" key="2">
    <source>
        <dbReference type="Proteomes" id="UP000003653"/>
    </source>
</evidence>
<comment type="caution">
    <text evidence="1">The sequence shown here is derived from an EMBL/GenBank/DDBJ whole genome shotgun (WGS) entry which is preliminary data.</text>
</comment>
<accession>D5P588</accession>
<sequence>MVQRTARRWSGHRCALPRASLSIPWQPRSRSRIAVRARPRAKPDDVFSSAGILLGTELLSAAGSRQA</sequence>
<dbReference type="HOGENOM" id="CLU_2807845_0_0_11"/>
<dbReference type="AlphaFoldDB" id="D5P588"/>
<protein>
    <submittedName>
        <fullName evidence="1">Uncharacterized protein</fullName>
    </submittedName>
</protein>
<reference evidence="1 2" key="1">
    <citation type="submission" date="2010-04" db="EMBL/GenBank/DDBJ databases">
        <authorList>
            <person name="Muzny D."/>
            <person name="Qin X."/>
            <person name="Deng J."/>
            <person name="Jiang H."/>
            <person name="Liu Y."/>
            <person name="Qu J."/>
            <person name="Song X.-Z."/>
            <person name="Zhang L."/>
            <person name="Thornton R."/>
            <person name="Coyle M."/>
            <person name="Francisco L."/>
            <person name="Jackson L."/>
            <person name="Javaid M."/>
            <person name="Korchina V."/>
            <person name="Kovar C."/>
            <person name="Mata R."/>
            <person name="Mathew T."/>
            <person name="Ngo R."/>
            <person name="Nguyen L."/>
            <person name="Nguyen N."/>
            <person name="Okwuonu G."/>
            <person name="Ongeri F."/>
            <person name="Pham C."/>
            <person name="Simmons D."/>
            <person name="Wilczek-Boney K."/>
            <person name="Hale W."/>
            <person name="Jakkamsetti A."/>
            <person name="Pham P."/>
            <person name="Ruth R."/>
            <person name="San Lucas F."/>
            <person name="Warren J."/>
            <person name="Zhang J."/>
            <person name="Zhao Z."/>
            <person name="Zhou C."/>
            <person name="Zhu D."/>
            <person name="Lee S."/>
            <person name="Bess C."/>
            <person name="Blankenburg K."/>
            <person name="Forbes L."/>
            <person name="Fu Q."/>
            <person name="Gubbala S."/>
            <person name="Hirani K."/>
            <person name="Jayaseelan J.C."/>
            <person name="Lara F."/>
            <person name="Munidasa M."/>
            <person name="Palculict T."/>
            <person name="Patil S."/>
            <person name="Pu L.-L."/>
            <person name="Saada N."/>
            <person name="Tang L."/>
            <person name="Weissenberger G."/>
            <person name="Zhu Y."/>
            <person name="Hemphill L."/>
            <person name="Shang Y."/>
            <person name="Youmans B."/>
            <person name="Ayvaz T."/>
            <person name="Ross M."/>
            <person name="Santibanez J."/>
            <person name="Aqrawi P."/>
            <person name="Gross S."/>
            <person name="Joshi V."/>
            <person name="Fowler G."/>
            <person name="Nazareth L."/>
            <person name="Reid J."/>
            <person name="Worley K."/>
            <person name="Petrosino J."/>
            <person name="Highlander S."/>
            <person name="Gibbs R."/>
        </authorList>
    </citation>
    <scope>NUCLEOTIDE SEQUENCE [LARGE SCALE GENOMIC DNA]</scope>
    <source>
        <strain evidence="1 2">ATCC BAA-614</strain>
    </source>
</reference>
<dbReference type="Proteomes" id="UP000003653">
    <property type="component" value="Unassembled WGS sequence"/>
</dbReference>
<evidence type="ECO:0000313" key="1">
    <source>
        <dbReference type="EMBL" id="EFG78706.1"/>
    </source>
</evidence>
<dbReference type="EMBL" id="ADNV01000097">
    <property type="protein sequence ID" value="EFG78706.1"/>
    <property type="molecule type" value="Genomic_DNA"/>
</dbReference>
<name>D5P588_9MYCO</name>
<gene>
    <name evidence="1" type="ORF">HMPREF0591_1332</name>
</gene>
<keyword evidence="2" id="KW-1185">Reference proteome</keyword>
<organism evidence="1 2">
    <name type="scientific">Mycobacterium parascrofulaceum ATCC BAA-614</name>
    <dbReference type="NCBI Taxonomy" id="525368"/>
    <lineage>
        <taxon>Bacteria</taxon>
        <taxon>Bacillati</taxon>
        <taxon>Actinomycetota</taxon>
        <taxon>Actinomycetes</taxon>
        <taxon>Mycobacteriales</taxon>
        <taxon>Mycobacteriaceae</taxon>
        <taxon>Mycobacterium</taxon>
        <taxon>Mycobacterium simiae complex</taxon>
    </lineage>
</organism>